<dbReference type="Pfam" id="PF09346">
    <property type="entry name" value="SMI1_KNR4"/>
    <property type="match status" value="1"/>
</dbReference>
<protein>
    <submittedName>
        <fullName evidence="2">SMI1/KNR4 family protein</fullName>
    </submittedName>
</protein>
<dbReference type="RefSeq" id="WP_084706505.1">
    <property type="nucleotide sequence ID" value="NZ_JAMDMK010000012.1"/>
</dbReference>
<evidence type="ECO:0000313" key="3">
    <source>
        <dbReference type="Proteomes" id="UP000288943"/>
    </source>
</evidence>
<dbReference type="EMBL" id="CP026520">
    <property type="protein sequence ID" value="QAV19438.1"/>
    <property type="molecule type" value="Genomic_DNA"/>
</dbReference>
<gene>
    <name evidence="2" type="ORF">PC41400_17920</name>
</gene>
<sequence>MLPPPAAEEEIQRLERTLQVTLPTAFRDYLSIMNGQHDEIPFIGYNCFLSIADIIETWSMMNELFEDEEQVDWVNEDRIKPVIWSNKWIPFTDFEASSRLILDLDPGKNGITKTNL</sequence>
<name>A0A410WYE1_9BACL</name>
<dbReference type="OrthoDB" id="6989522at2"/>
<evidence type="ECO:0000259" key="1">
    <source>
        <dbReference type="SMART" id="SM00860"/>
    </source>
</evidence>
<evidence type="ECO:0000313" key="2">
    <source>
        <dbReference type="EMBL" id="QAV19438.1"/>
    </source>
</evidence>
<dbReference type="SUPFAM" id="SSF160631">
    <property type="entry name" value="SMI1/KNR4-like"/>
    <property type="match status" value="1"/>
</dbReference>
<dbReference type="Proteomes" id="UP000288943">
    <property type="component" value="Chromosome"/>
</dbReference>
<dbReference type="Gene3D" id="3.40.1580.10">
    <property type="entry name" value="SMI1/KNR4-like"/>
    <property type="match status" value="1"/>
</dbReference>
<dbReference type="SMART" id="SM00860">
    <property type="entry name" value="SMI1_KNR4"/>
    <property type="match status" value="1"/>
</dbReference>
<accession>A0A410WYE1</accession>
<dbReference type="KEGG" id="pchi:PC41400_17920"/>
<dbReference type="InterPro" id="IPR037883">
    <property type="entry name" value="Knr4/Smi1-like_sf"/>
</dbReference>
<dbReference type="AlphaFoldDB" id="A0A410WYE1"/>
<reference evidence="2 3" key="1">
    <citation type="submission" date="2018-01" db="EMBL/GenBank/DDBJ databases">
        <title>The whole genome sequencing and assembly of Paenibacillus chitinolyticus KCCM 41400 strain.</title>
        <authorList>
            <person name="Kim J.-Y."/>
            <person name="Park M.-K."/>
            <person name="Lee Y.-J."/>
            <person name="Yi H."/>
            <person name="Bahn Y.-S."/>
            <person name="Kim J.F."/>
            <person name="Lee D.-W."/>
        </authorList>
    </citation>
    <scope>NUCLEOTIDE SEQUENCE [LARGE SCALE GENOMIC DNA]</scope>
    <source>
        <strain evidence="2 3">KCCM 41400</strain>
    </source>
</reference>
<organism evidence="2 3">
    <name type="scientific">Paenibacillus chitinolyticus</name>
    <dbReference type="NCBI Taxonomy" id="79263"/>
    <lineage>
        <taxon>Bacteria</taxon>
        <taxon>Bacillati</taxon>
        <taxon>Bacillota</taxon>
        <taxon>Bacilli</taxon>
        <taxon>Bacillales</taxon>
        <taxon>Paenibacillaceae</taxon>
        <taxon>Paenibacillus</taxon>
    </lineage>
</organism>
<proteinExistence type="predicted"/>
<dbReference type="InterPro" id="IPR018958">
    <property type="entry name" value="Knr4/Smi1-like_dom"/>
</dbReference>
<feature type="domain" description="Knr4/Smi1-like" evidence="1">
    <location>
        <begin position="5"/>
        <end position="67"/>
    </location>
</feature>